<proteinExistence type="predicted"/>
<protein>
    <recommendedName>
        <fullName evidence="4">DUF4136 domain-containing protein</fullName>
    </recommendedName>
</protein>
<name>A0A848H7P3_9BURK</name>
<evidence type="ECO:0000313" key="2">
    <source>
        <dbReference type="EMBL" id="NML45519.1"/>
    </source>
</evidence>
<keyword evidence="1" id="KW-0732">Signal</keyword>
<sequence>MASSSSRARRLACPAVLALLLAAGAAQAQDIPAAKLAPGFTSRPAASRLVIIPADMELFSISAGGLQEPRADWTEQAQKNLAAAFAADHAHLGSDIVQLSQAQMEEFEDIQALHRAVASAISMHHLGNLKLPTKNDKLQWSLGAAVRPLKDKTGADYALFTYLRDSYASTERKLTMLGMALFGAFTPGGDQQGYASLVDLNTGRVVWFSGISRSWGDLRDGGAASETVDWLLKDFPEAK</sequence>
<dbReference type="EMBL" id="JABBFX010000001">
    <property type="protein sequence ID" value="NML45519.1"/>
    <property type="molecule type" value="Genomic_DNA"/>
</dbReference>
<feature type="chain" id="PRO_5032905001" description="DUF4136 domain-containing protein" evidence="1">
    <location>
        <begin position="29"/>
        <end position="239"/>
    </location>
</feature>
<keyword evidence="3" id="KW-1185">Reference proteome</keyword>
<dbReference type="RefSeq" id="WP_169419585.1">
    <property type="nucleotide sequence ID" value="NZ_JABBFX010000001.1"/>
</dbReference>
<comment type="caution">
    <text evidence="2">The sequence shown here is derived from an EMBL/GenBank/DDBJ whole genome shotgun (WGS) entry which is preliminary data.</text>
</comment>
<evidence type="ECO:0008006" key="4">
    <source>
        <dbReference type="Google" id="ProtNLM"/>
    </source>
</evidence>
<dbReference type="AlphaFoldDB" id="A0A848H7P3"/>
<evidence type="ECO:0000256" key="1">
    <source>
        <dbReference type="SAM" id="SignalP"/>
    </source>
</evidence>
<gene>
    <name evidence="2" type="ORF">HHL11_17335</name>
</gene>
<feature type="signal peptide" evidence="1">
    <location>
        <begin position="1"/>
        <end position="28"/>
    </location>
</feature>
<reference evidence="2 3" key="1">
    <citation type="submission" date="2020-04" db="EMBL/GenBank/DDBJ databases">
        <title>Ramlibacter sp. G-1-2-2 isolated from soil.</title>
        <authorList>
            <person name="Dahal R.H."/>
        </authorList>
    </citation>
    <scope>NUCLEOTIDE SEQUENCE [LARGE SCALE GENOMIC DNA]</scope>
    <source>
        <strain evidence="2 3">G-1-2-2</strain>
    </source>
</reference>
<evidence type="ECO:0000313" key="3">
    <source>
        <dbReference type="Proteomes" id="UP000541185"/>
    </source>
</evidence>
<dbReference type="Proteomes" id="UP000541185">
    <property type="component" value="Unassembled WGS sequence"/>
</dbReference>
<accession>A0A848H7P3</accession>
<organism evidence="2 3">
    <name type="scientific">Ramlibacter agri</name>
    <dbReference type="NCBI Taxonomy" id="2728837"/>
    <lineage>
        <taxon>Bacteria</taxon>
        <taxon>Pseudomonadati</taxon>
        <taxon>Pseudomonadota</taxon>
        <taxon>Betaproteobacteria</taxon>
        <taxon>Burkholderiales</taxon>
        <taxon>Comamonadaceae</taxon>
        <taxon>Ramlibacter</taxon>
    </lineage>
</organism>